<comment type="caution">
    <text evidence="3">The sequence shown here is derived from an EMBL/GenBank/DDBJ whole genome shotgun (WGS) entry which is preliminary data.</text>
</comment>
<dbReference type="EMBL" id="JARKIF010000048">
    <property type="protein sequence ID" value="KAJ7607679.1"/>
    <property type="molecule type" value="Genomic_DNA"/>
</dbReference>
<reference evidence="3" key="1">
    <citation type="submission" date="2023-03" db="EMBL/GenBank/DDBJ databases">
        <title>Massive genome expansion in bonnet fungi (Mycena s.s.) driven by repeated elements and novel gene families across ecological guilds.</title>
        <authorList>
            <consortium name="Lawrence Berkeley National Laboratory"/>
            <person name="Harder C.B."/>
            <person name="Miyauchi S."/>
            <person name="Viragh M."/>
            <person name="Kuo A."/>
            <person name="Thoen E."/>
            <person name="Andreopoulos B."/>
            <person name="Lu D."/>
            <person name="Skrede I."/>
            <person name="Drula E."/>
            <person name="Henrissat B."/>
            <person name="Morin E."/>
            <person name="Kohler A."/>
            <person name="Barry K."/>
            <person name="LaButti K."/>
            <person name="Morin E."/>
            <person name="Salamov A."/>
            <person name="Lipzen A."/>
            <person name="Mereny Z."/>
            <person name="Hegedus B."/>
            <person name="Baldrian P."/>
            <person name="Stursova M."/>
            <person name="Weitz H."/>
            <person name="Taylor A."/>
            <person name="Grigoriev I.V."/>
            <person name="Nagy L.G."/>
            <person name="Martin F."/>
            <person name="Kauserud H."/>
        </authorList>
    </citation>
    <scope>NUCLEOTIDE SEQUENCE</scope>
    <source>
        <strain evidence="3">9284</strain>
    </source>
</reference>
<dbReference type="Gene3D" id="2.40.40.10">
    <property type="entry name" value="RlpA-like domain"/>
    <property type="match status" value="1"/>
</dbReference>
<dbReference type="SUPFAM" id="SSF50685">
    <property type="entry name" value="Barwin-like endoglucanases"/>
    <property type="match status" value="1"/>
</dbReference>
<proteinExistence type="predicted"/>
<sequence>MKFLILSSILALATAVSAFTGPATFLLPTGKAGTCGYAISSGDFAVALNPSDYASGAHCGKAISVTYMGNTITTIVQDECSSCGPHGIDLIARTWKAITETAAAPGITFLTEPGITVNLTWAFL</sequence>
<protein>
    <recommendedName>
        <fullName evidence="5">RlpA-like protein double-psi beta-barrel domain-containing protein</fullName>
    </recommendedName>
</protein>
<evidence type="ECO:0008006" key="5">
    <source>
        <dbReference type="Google" id="ProtNLM"/>
    </source>
</evidence>
<evidence type="ECO:0000313" key="3">
    <source>
        <dbReference type="EMBL" id="KAJ7607679.1"/>
    </source>
</evidence>
<feature type="signal peptide" evidence="2">
    <location>
        <begin position="1"/>
        <end position="18"/>
    </location>
</feature>
<dbReference type="InterPro" id="IPR051477">
    <property type="entry name" value="Expansin_CellWall"/>
</dbReference>
<dbReference type="PANTHER" id="PTHR31836">
    <property type="match status" value="1"/>
</dbReference>
<dbReference type="AlphaFoldDB" id="A0AAD7B206"/>
<organism evidence="3 4">
    <name type="scientific">Roridomyces roridus</name>
    <dbReference type="NCBI Taxonomy" id="1738132"/>
    <lineage>
        <taxon>Eukaryota</taxon>
        <taxon>Fungi</taxon>
        <taxon>Dikarya</taxon>
        <taxon>Basidiomycota</taxon>
        <taxon>Agaricomycotina</taxon>
        <taxon>Agaricomycetes</taxon>
        <taxon>Agaricomycetidae</taxon>
        <taxon>Agaricales</taxon>
        <taxon>Marasmiineae</taxon>
        <taxon>Mycenaceae</taxon>
        <taxon>Roridomyces</taxon>
    </lineage>
</organism>
<evidence type="ECO:0000256" key="1">
    <source>
        <dbReference type="ARBA" id="ARBA00022729"/>
    </source>
</evidence>
<feature type="chain" id="PRO_5042012181" description="RlpA-like protein double-psi beta-barrel domain-containing protein" evidence="2">
    <location>
        <begin position="19"/>
        <end position="124"/>
    </location>
</feature>
<dbReference type="PANTHER" id="PTHR31836:SF28">
    <property type="entry name" value="SRCR DOMAIN-CONTAINING PROTEIN-RELATED"/>
    <property type="match status" value="1"/>
</dbReference>
<dbReference type="InterPro" id="IPR036908">
    <property type="entry name" value="RlpA-like_sf"/>
</dbReference>
<evidence type="ECO:0000256" key="2">
    <source>
        <dbReference type="SAM" id="SignalP"/>
    </source>
</evidence>
<keyword evidence="4" id="KW-1185">Reference proteome</keyword>
<gene>
    <name evidence="3" type="ORF">FB45DRAFT_1011200</name>
</gene>
<dbReference type="CDD" id="cd22191">
    <property type="entry name" value="DPBB_RlpA_EXP_N-like"/>
    <property type="match status" value="1"/>
</dbReference>
<accession>A0AAD7B206</accession>
<name>A0AAD7B206_9AGAR</name>
<keyword evidence="1 2" id="KW-0732">Signal</keyword>
<evidence type="ECO:0000313" key="4">
    <source>
        <dbReference type="Proteomes" id="UP001221142"/>
    </source>
</evidence>
<dbReference type="Proteomes" id="UP001221142">
    <property type="component" value="Unassembled WGS sequence"/>
</dbReference>